<name>A0A238KX49_9RHOB</name>
<proteinExistence type="predicted"/>
<dbReference type="AlphaFoldDB" id="A0A238KX49"/>
<dbReference type="EMBL" id="FXYH01000015">
    <property type="protein sequence ID" value="SMX47297.1"/>
    <property type="molecule type" value="Genomic_DNA"/>
</dbReference>
<organism evidence="1 2">
    <name type="scientific">Pelagimonas varians</name>
    <dbReference type="NCBI Taxonomy" id="696760"/>
    <lineage>
        <taxon>Bacteria</taxon>
        <taxon>Pseudomonadati</taxon>
        <taxon>Pseudomonadota</taxon>
        <taxon>Alphaproteobacteria</taxon>
        <taxon>Rhodobacterales</taxon>
        <taxon>Roseobacteraceae</taxon>
        <taxon>Pelagimonas</taxon>
    </lineage>
</organism>
<gene>
    <name evidence="1" type="ORF">PEV8663_03503</name>
</gene>
<accession>A0A238KX49</accession>
<evidence type="ECO:0000313" key="1">
    <source>
        <dbReference type="EMBL" id="SMX47297.1"/>
    </source>
</evidence>
<sequence length="199" mass="22530">MRPLKGIPRPFMDSEPDSAQWHRSMADSATLDLSRCETNAGSTARGFAETLQMALDAGTHKRWPNDDPDRSEMQWLTEVTAGMQDRAIFWLKSVGQDDLARRFETGVGVAAPAGRDRKSEEYQGHNMPLIADTNEKAMRRLNRDRTDLAQLVRDGEMSLNAAAIEARSRKRKVQVEPTVEGMEQALEKHLPHYQLVRRT</sequence>
<evidence type="ECO:0000313" key="2">
    <source>
        <dbReference type="Proteomes" id="UP000220836"/>
    </source>
</evidence>
<dbReference type="Proteomes" id="UP000220836">
    <property type="component" value="Unassembled WGS sequence"/>
</dbReference>
<protein>
    <submittedName>
        <fullName evidence="1">Uncharacterized protein</fullName>
    </submittedName>
</protein>
<reference evidence="1 2" key="1">
    <citation type="submission" date="2017-05" db="EMBL/GenBank/DDBJ databases">
        <authorList>
            <person name="Song R."/>
            <person name="Chenine A.L."/>
            <person name="Ruprecht R.M."/>
        </authorList>
    </citation>
    <scope>NUCLEOTIDE SEQUENCE [LARGE SCALE GENOMIC DNA]</scope>
    <source>
        <strain evidence="1 2">CECT 8663</strain>
    </source>
</reference>
<dbReference type="RefSeq" id="WP_141468156.1">
    <property type="nucleotide sequence ID" value="NZ_FXYH01000015.1"/>
</dbReference>
<keyword evidence="2" id="KW-1185">Reference proteome</keyword>